<dbReference type="RefSeq" id="WP_207701277.1">
    <property type="nucleotide sequence ID" value="NZ_JAFREL020000002.1"/>
</dbReference>
<dbReference type="PANTHER" id="PTHR12526">
    <property type="entry name" value="GLYCOSYLTRANSFERASE"/>
    <property type="match status" value="1"/>
</dbReference>
<evidence type="ECO:0000256" key="1">
    <source>
        <dbReference type="ARBA" id="ARBA00022676"/>
    </source>
</evidence>
<keyword evidence="1" id="KW-0328">Glycosyltransferase</keyword>
<evidence type="ECO:0000259" key="3">
    <source>
        <dbReference type="Pfam" id="PF00534"/>
    </source>
</evidence>
<dbReference type="EMBL" id="JAFREL020000002">
    <property type="protein sequence ID" value="MEO1770545.1"/>
    <property type="molecule type" value="Genomic_DNA"/>
</dbReference>
<protein>
    <submittedName>
        <fullName evidence="4">Poly(Glycerol-phosphate) alpha-glucosyltransferase</fullName>
    </submittedName>
</protein>
<feature type="domain" description="Glycosyl transferase family 1" evidence="3">
    <location>
        <begin position="317"/>
        <end position="479"/>
    </location>
</feature>
<accession>A0ABV0EPJ2</accession>
<evidence type="ECO:0000256" key="2">
    <source>
        <dbReference type="ARBA" id="ARBA00022679"/>
    </source>
</evidence>
<dbReference type="Pfam" id="PF00534">
    <property type="entry name" value="Glycos_transf_1"/>
    <property type="match status" value="1"/>
</dbReference>
<keyword evidence="5" id="KW-1185">Reference proteome</keyword>
<organism evidence="4 5">
    <name type="scientific">Candidatus Enterococcus ferrettii</name>
    <dbReference type="NCBI Taxonomy" id="2815324"/>
    <lineage>
        <taxon>Bacteria</taxon>
        <taxon>Bacillati</taxon>
        <taxon>Bacillota</taxon>
        <taxon>Bacilli</taxon>
        <taxon>Lactobacillales</taxon>
        <taxon>Enterococcaceae</taxon>
        <taxon>Enterococcus</taxon>
    </lineage>
</organism>
<evidence type="ECO:0000313" key="5">
    <source>
        <dbReference type="Proteomes" id="UP000664357"/>
    </source>
</evidence>
<comment type="caution">
    <text evidence="4">The sequence shown here is derived from an EMBL/GenBank/DDBJ whole genome shotgun (WGS) entry which is preliminary data.</text>
</comment>
<dbReference type="PANTHER" id="PTHR12526:SF629">
    <property type="entry name" value="TEICHURONIC ACID BIOSYNTHESIS GLYCOSYLTRANSFERASE TUAH-RELATED"/>
    <property type="match status" value="1"/>
</dbReference>
<reference evidence="4 5" key="2">
    <citation type="submission" date="2024-02" db="EMBL/GenBank/DDBJ databases">
        <title>The Genome Sequence of Enterococcus sp. DIV0159.</title>
        <authorList>
            <person name="Earl A."/>
            <person name="Manson A."/>
            <person name="Gilmore M."/>
            <person name="Sanders J."/>
            <person name="Shea T."/>
            <person name="Howe W."/>
            <person name="Livny J."/>
            <person name="Cuomo C."/>
            <person name="Neafsey D."/>
            <person name="Birren B."/>
        </authorList>
    </citation>
    <scope>NUCLEOTIDE SEQUENCE [LARGE SCALE GENOMIC DNA]</scope>
    <source>
        <strain evidence="4 5">665A</strain>
    </source>
</reference>
<dbReference type="SUPFAM" id="SSF53756">
    <property type="entry name" value="UDP-Glycosyltransferase/glycogen phosphorylase"/>
    <property type="match status" value="1"/>
</dbReference>
<keyword evidence="2" id="KW-0808">Transferase</keyword>
<proteinExistence type="predicted"/>
<name>A0ABV0EPJ2_9ENTE</name>
<dbReference type="Gene3D" id="3.40.50.2000">
    <property type="entry name" value="Glycogen Phosphorylase B"/>
    <property type="match status" value="2"/>
</dbReference>
<evidence type="ECO:0000313" key="4">
    <source>
        <dbReference type="EMBL" id="MEO1770545.1"/>
    </source>
</evidence>
<sequence length="503" mass="58923">MSVNTQNIYHLNVNFGLRVSGVEKSAVLRHQVLREQYHSRMLTMLYNPKLANYFQLAGVEQTEYANMFDFFQESLYLEKNRIVTIEDVFPQEYYQAVQQSNNIDYRIYHNENYIAYLRVFPNQSIEYINYFDETPRKTERHLYDCRGFLSLRRVLDSNNQSMAEFYYSPEGKIKLERYFDQEKEVYYQYYGENQTHYLKGDQALQTLFFELFLKDDDIVVLDGSKSFGEVLVNSSFGGKIISVLHSKHYIGYDPKNDLNSSNKTTLENLERIYKVITASELQRQDVIERFHNPEQVVTIPVGVRTEVAKNQIVINTDEPIKIGVVARYSVEKRLDHAIRAFSLVHQVYPNSELHLYGFSDARDNFTTQRELVQLAKSLNVYSAVKFRGYITDLTKEYQQMHIKLLTSLYEGFCLAILEAISRGIPTVAYDIKYGPSDMIDDDRSGYLVENGNYEQLADRILQLIDDPNCYQDFSNQAYQKAKEFSKESILELWQTILPKKSIN</sequence>
<dbReference type="Proteomes" id="UP000664357">
    <property type="component" value="Unassembled WGS sequence"/>
</dbReference>
<gene>
    <name evidence="4" type="ORF">JZO67_002498</name>
</gene>
<dbReference type="InterPro" id="IPR001296">
    <property type="entry name" value="Glyco_trans_1"/>
</dbReference>
<reference evidence="4 5" key="1">
    <citation type="submission" date="2021-03" db="EMBL/GenBank/DDBJ databases">
        <authorList>
            <person name="Gilmore M.S."/>
            <person name="Schwartzman J."/>
            <person name="Van Tyne D."/>
            <person name="Martin M."/>
            <person name="Earl A.M."/>
            <person name="Manson A.L."/>
            <person name="Straub T."/>
            <person name="Salamzade R."/>
            <person name="Saavedra J."/>
            <person name="Lebreton F."/>
            <person name="Prichula J."/>
            <person name="Schaufler K."/>
            <person name="Gaca A."/>
            <person name="Sgardioli B."/>
            <person name="Wagenaar J."/>
            <person name="Strong T."/>
        </authorList>
    </citation>
    <scope>NUCLEOTIDE SEQUENCE [LARGE SCALE GENOMIC DNA]</scope>
    <source>
        <strain evidence="4 5">665A</strain>
    </source>
</reference>